<keyword evidence="5" id="KW-1003">Cell membrane</keyword>
<evidence type="ECO:0000256" key="3">
    <source>
        <dbReference type="ARBA" id="ARBA00022989"/>
    </source>
</evidence>
<evidence type="ECO:0000256" key="2">
    <source>
        <dbReference type="ARBA" id="ARBA00022692"/>
    </source>
</evidence>
<evidence type="ECO:0000256" key="5">
    <source>
        <dbReference type="RuleBase" id="RU363041"/>
    </source>
</evidence>
<sequence>MCRDGLRDVVNEEEVEVDVNVVLVVCLLALGAVAGFAAGLLGIGGGMLLVPFLTMLFAWNGMQPDLIVHAAIATSMTSILFTSLSSVRAHQRKGTIQWKIVLAMAPGIIAGGLLSGGAAFAAISTAWLSLFFALFVSYSGWNMLRNSKPKPSRQMPGIVGTSAAGVGIGFISGLVGAGGGFLSVPFMVWCNVALHAAVSTSAALGFPIALANSAGYIISGLGQSISQPGMLGYIYWPGLLALVATSVLTAPAGARMAHRLPVSTLKRVFACLLFALAAYMLFKAVQAFSH</sequence>
<keyword evidence="3 5" id="KW-1133">Transmembrane helix</keyword>
<comment type="caution">
    <text evidence="6">The sequence shown here is derived from an EMBL/GenBank/DDBJ whole genome shotgun (WGS) entry which is preliminary data.</text>
</comment>
<dbReference type="Proteomes" id="UP000216885">
    <property type="component" value="Unassembled WGS sequence"/>
</dbReference>
<evidence type="ECO:0000313" key="6">
    <source>
        <dbReference type="EMBL" id="OZI56593.1"/>
    </source>
</evidence>
<dbReference type="GO" id="GO:0005886">
    <property type="term" value="C:plasma membrane"/>
    <property type="evidence" value="ECO:0007669"/>
    <property type="project" value="UniProtKB-SubCell"/>
</dbReference>
<evidence type="ECO:0000256" key="4">
    <source>
        <dbReference type="ARBA" id="ARBA00023136"/>
    </source>
</evidence>
<evidence type="ECO:0000313" key="7">
    <source>
        <dbReference type="Proteomes" id="UP000216885"/>
    </source>
</evidence>
<feature type="transmembrane region" description="Helical" evidence="5">
    <location>
        <begin position="230"/>
        <end position="252"/>
    </location>
</feature>
<keyword evidence="4 5" id="KW-0472">Membrane</keyword>
<organism evidence="6 7">
    <name type="scientific">Bordetella genomosp. 4</name>
    <dbReference type="NCBI Taxonomy" id="463044"/>
    <lineage>
        <taxon>Bacteria</taxon>
        <taxon>Pseudomonadati</taxon>
        <taxon>Pseudomonadota</taxon>
        <taxon>Betaproteobacteria</taxon>
        <taxon>Burkholderiales</taxon>
        <taxon>Alcaligenaceae</taxon>
        <taxon>Bordetella</taxon>
    </lineage>
</organism>
<keyword evidence="2 5" id="KW-0812">Transmembrane</keyword>
<reference evidence="6 7" key="1">
    <citation type="submission" date="2017-05" db="EMBL/GenBank/DDBJ databases">
        <title>Complete and WGS of Bordetella genogroups.</title>
        <authorList>
            <person name="Spilker T."/>
            <person name="LiPuma J."/>
        </authorList>
    </citation>
    <scope>NUCLEOTIDE SEQUENCE [LARGE SCALE GENOMIC DNA]</scope>
    <source>
        <strain evidence="6 7">AU9919</strain>
    </source>
</reference>
<proteinExistence type="inferred from homology"/>
<evidence type="ECO:0000256" key="1">
    <source>
        <dbReference type="ARBA" id="ARBA00004141"/>
    </source>
</evidence>
<dbReference type="AlphaFoldDB" id="A0A261U6V5"/>
<dbReference type="PANTHER" id="PTHR43483:SF3">
    <property type="entry name" value="MEMBRANE TRANSPORTER PROTEIN HI_0806-RELATED"/>
    <property type="match status" value="1"/>
</dbReference>
<feature type="transmembrane region" description="Helical" evidence="5">
    <location>
        <begin position="120"/>
        <end position="141"/>
    </location>
</feature>
<feature type="transmembrane region" description="Helical" evidence="5">
    <location>
        <begin position="66"/>
        <end position="84"/>
    </location>
</feature>
<feature type="transmembrane region" description="Helical" evidence="5">
    <location>
        <begin position="264"/>
        <end position="282"/>
    </location>
</feature>
<dbReference type="OrthoDB" id="457670at2"/>
<feature type="transmembrane region" description="Helical" evidence="5">
    <location>
        <begin position="21"/>
        <end position="54"/>
    </location>
</feature>
<keyword evidence="7" id="KW-1185">Reference proteome</keyword>
<feature type="transmembrane region" description="Helical" evidence="5">
    <location>
        <begin position="96"/>
        <end position="114"/>
    </location>
</feature>
<name>A0A261U6V5_9BORD</name>
<dbReference type="InterPro" id="IPR002781">
    <property type="entry name" value="TM_pro_TauE-like"/>
</dbReference>
<comment type="similarity">
    <text evidence="5">Belongs to the 4-toluene sulfonate uptake permease (TSUP) (TC 2.A.102) family.</text>
</comment>
<dbReference type="PANTHER" id="PTHR43483">
    <property type="entry name" value="MEMBRANE TRANSPORTER PROTEIN HI_0806-RELATED"/>
    <property type="match status" value="1"/>
</dbReference>
<dbReference type="EMBL" id="NEVQ01000013">
    <property type="protein sequence ID" value="OZI56593.1"/>
    <property type="molecule type" value="Genomic_DNA"/>
</dbReference>
<gene>
    <name evidence="6" type="ORF">CAL20_14365</name>
</gene>
<accession>A0A261U6V5</accession>
<comment type="subcellular location">
    <subcellularLocation>
        <location evidence="5">Cell membrane</location>
        <topology evidence="5">Multi-pass membrane protein</topology>
    </subcellularLocation>
    <subcellularLocation>
        <location evidence="1">Membrane</location>
        <topology evidence="1">Multi-pass membrane protein</topology>
    </subcellularLocation>
</comment>
<dbReference type="Pfam" id="PF01925">
    <property type="entry name" value="TauE"/>
    <property type="match status" value="1"/>
</dbReference>
<protein>
    <recommendedName>
        <fullName evidence="5">Probable membrane transporter protein</fullName>
    </recommendedName>
</protein>
<feature type="transmembrane region" description="Helical" evidence="5">
    <location>
        <begin position="192"/>
        <end position="218"/>
    </location>
</feature>
<feature type="transmembrane region" description="Helical" evidence="5">
    <location>
        <begin position="162"/>
        <end position="186"/>
    </location>
</feature>